<name>A0A6J7LKU7_9ZZZZ</name>
<evidence type="ECO:0000256" key="2">
    <source>
        <dbReference type="ARBA" id="ARBA00022517"/>
    </source>
</evidence>
<dbReference type="EMBL" id="CAFBNF010000441">
    <property type="protein sequence ID" value="CAB4966284.1"/>
    <property type="molecule type" value="Genomic_DNA"/>
</dbReference>
<dbReference type="InterPro" id="IPR006641">
    <property type="entry name" value="YqgF/RNaseH-like_dom"/>
</dbReference>
<dbReference type="InterPro" id="IPR005227">
    <property type="entry name" value="YqgF"/>
</dbReference>
<proteinExistence type="predicted"/>
<dbReference type="PANTHER" id="PTHR33317:SF4">
    <property type="entry name" value="POLYNUCLEOTIDYL TRANSFERASE, RIBONUCLEASE H-LIKE SUPERFAMILY PROTEIN"/>
    <property type="match status" value="1"/>
</dbReference>
<evidence type="ECO:0000256" key="1">
    <source>
        <dbReference type="ARBA" id="ARBA00022490"/>
    </source>
</evidence>
<evidence type="ECO:0000256" key="3">
    <source>
        <dbReference type="ARBA" id="ARBA00022722"/>
    </source>
</evidence>
<dbReference type="GO" id="GO:0016787">
    <property type="term" value="F:hydrolase activity"/>
    <property type="evidence" value="ECO:0007669"/>
    <property type="project" value="UniProtKB-KW"/>
</dbReference>
<dbReference type="InterPro" id="IPR037027">
    <property type="entry name" value="YqgF/RNaseH-like_dom_sf"/>
</dbReference>
<keyword evidence="3" id="KW-0540">Nuclease</keyword>
<gene>
    <name evidence="6" type="ORF">UFOPK3773_02505</name>
</gene>
<evidence type="ECO:0000259" key="5">
    <source>
        <dbReference type="SMART" id="SM00732"/>
    </source>
</evidence>
<dbReference type="GO" id="GO:0000967">
    <property type="term" value="P:rRNA 5'-end processing"/>
    <property type="evidence" value="ECO:0007669"/>
    <property type="project" value="TreeGrafter"/>
</dbReference>
<dbReference type="GO" id="GO:0004518">
    <property type="term" value="F:nuclease activity"/>
    <property type="evidence" value="ECO:0007669"/>
    <property type="project" value="UniProtKB-KW"/>
</dbReference>
<dbReference type="CDD" id="cd16964">
    <property type="entry name" value="YqgF"/>
    <property type="match status" value="1"/>
</dbReference>
<dbReference type="PANTHER" id="PTHR33317">
    <property type="entry name" value="POLYNUCLEOTIDYL TRANSFERASE, RIBONUCLEASE H-LIKE SUPERFAMILY PROTEIN"/>
    <property type="match status" value="1"/>
</dbReference>
<evidence type="ECO:0000313" key="6">
    <source>
        <dbReference type="EMBL" id="CAB4966284.1"/>
    </source>
</evidence>
<dbReference type="SUPFAM" id="SSF53098">
    <property type="entry name" value="Ribonuclease H-like"/>
    <property type="match status" value="1"/>
</dbReference>
<feature type="domain" description="YqgF/RNase H-like" evidence="5">
    <location>
        <begin position="1"/>
        <end position="77"/>
    </location>
</feature>
<organism evidence="6">
    <name type="scientific">freshwater metagenome</name>
    <dbReference type="NCBI Taxonomy" id="449393"/>
    <lineage>
        <taxon>unclassified sequences</taxon>
        <taxon>metagenomes</taxon>
        <taxon>ecological metagenomes</taxon>
    </lineage>
</organism>
<dbReference type="GO" id="GO:0005829">
    <property type="term" value="C:cytosol"/>
    <property type="evidence" value="ECO:0007669"/>
    <property type="project" value="TreeGrafter"/>
</dbReference>
<dbReference type="NCBIfam" id="TIGR00250">
    <property type="entry name" value="RNAse_H_YqgF"/>
    <property type="match status" value="1"/>
</dbReference>
<dbReference type="Gene3D" id="3.30.420.140">
    <property type="entry name" value="YqgF/RNase H-like domain"/>
    <property type="match status" value="1"/>
</dbReference>
<keyword evidence="4" id="KW-0378">Hydrolase</keyword>
<evidence type="ECO:0000256" key="4">
    <source>
        <dbReference type="ARBA" id="ARBA00022801"/>
    </source>
</evidence>
<dbReference type="Pfam" id="PF03652">
    <property type="entry name" value="RuvX"/>
    <property type="match status" value="1"/>
</dbReference>
<keyword evidence="2" id="KW-0690">Ribosome biogenesis</keyword>
<reference evidence="6" key="1">
    <citation type="submission" date="2020-05" db="EMBL/GenBank/DDBJ databases">
        <authorList>
            <person name="Chiriac C."/>
            <person name="Salcher M."/>
            <person name="Ghai R."/>
            <person name="Kavagutti S V."/>
        </authorList>
    </citation>
    <scope>NUCLEOTIDE SEQUENCE</scope>
</reference>
<dbReference type="InterPro" id="IPR012337">
    <property type="entry name" value="RNaseH-like_sf"/>
</dbReference>
<sequence length="128" mass="13293">MMAFPLTTVTRGEGDLAALASLVVEHEAIEVIVGLPRNLSGADGPASDAAREFAAALAQCVRVPVRLVDERLTTVSAQRSLHESGRSVRTSRAVIDQASAVVIVESALERERLSGLSAGDLVSGGADE</sequence>
<keyword evidence="1" id="KW-0963">Cytoplasm</keyword>
<dbReference type="SMART" id="SM00732">
    <property type="entry name" value="YqgFc"/>
    <property type="match status" value="1"/>
</dbReference>
<protein>
    <submittedName>
        <fullName evidence="6">Unannotated protein</fullName>
    </submittedName>
</protein>
<dbReference type="AlphaFoldDB" id="A0A6J7LKU7"/>
<accession>A0A6J7LKU7</accession>